<dbReference type="InterPro" id="IPR044023">
    <property type="entry name" value="Ig_7"/>
</dbReference>
<name>A0ABP8ZL17_9FLAO</name>
<sequence>MDIKILQQGNKYIFAALLTFALFLTSNVAQSQCAGNDGAITVCDITNPTNQALNLFTLLGGTPIPGGFWIDDLGSGGLNSTTGILNAQQIRESGIYTYTYTVTGVPGCADNTSTVAVLIGPYAGVKEDGSRCGDDTELNLFELFNYQFGNIPPQTNGYWYNNTTGTPIAGYTINPSSFNVTAITVYNLTYTVPALGPCPESSINVNLTLVPPVDAGTPQNLQLCSTTNLSLYTNVNLYNLLTGEDSGGTWTDNNGTGEIANPSDSFINVQNIYNNFGAGTYSFTYKVLPISPICEQKTAVVRVIIEDPIDYSGILLQVNTDVCQNQVASAVFTGVLSQSPVLVPNGTYDITYIVSGQATPVTLTVTFNNGVATFNIPNANFPSVGTYSINVTNIVATNSLGICVNPIPTIQDNLNIYPVPTVVNSTLNVDATCQNNSTTAYLGNLTGLVDGTYSITYDLSGANIASAQTTTIIVSGGNSVFSIPGNLLPNAGSTTITITSIANGATGCNAPANVSASFIVNPLPSTIAMNISAPNAVCLNQPVVVSVSGLGTLTNVTINYDLSGANSSTGNIQSLTLVGGGATFTIPQGLLTNAGITTITVTGLSNNVNSCGVIVSNVSDVFLINSLPVAPSATNQTFCEANNPTVANLVPSGNQFVWYDSLGSTLALSTTTPLVSGEDYYVSEVNANGCESARTMIVVTIDTVPAPTLTNGGEQFCGTDNPTIQDLTNNTNASGNIIWYDALTGGNIVSSTQLLQDGVIYYAFNTSTTTGCVSKDGLAVKVNLTNCEETPEFFIPDGFSPNGDGVNDTFTIPDIQFIYPDYKLEIYNRYGNLMFEGNRNKPNWDGKNSTSKTMGDVAPNGVYFYVVYFNKNNKAPKQGRLYLNR</sequence>
<evidence type="ECO:0000313" key="3">
    <source>
        <dbReference type="EMBL" id="GAA4759043.1"/>
    </source>
</evidence>
<evidence type="ECO:0000256" key="1">
    <source>
        <dbReference type="SAM" id="SignalP"/>
    </source>
</evidence>
<dbReference type="Pfam" id="PF13585">
    <property type="entry name" value="CHU_C"/>
    <property type="match status" value="1"/>
</dbReference>
<proteinExistence type="predicted"/>
<gene>
    <name evidence="3" type="ORF">GCM10023230_04060</name>
</gene>
<keyword evidence="1" id="KW-0732">Signal</keyword>
<comment type="caution">
    <text evidence="3">The sequence shown here is derived from an EMBL/GenBank/DDBJ whole genome shotgun (WGS) entry which is preliminary data.</text>
</comment>
<feature type="signal peptide" evidence="1">
    <location>
        <begin position="1"/>
        <end position="31"/>
    </location>
</feature>
<dbReference type="Proteomes" id="UP001500141">
    <property type="component" value="Unassembled WGS sequence"/>
</dbReference>
<evidence type="ECO:0000259" key="2">
    <source>
        <dbReference type="Pfam" id="PF19081"/>
    </source>
</evidence>
<dbReference type="InterPro" id="IPR026341">
    <property type="entry name" value="T9SS_type_B"/>
</dbReference>
<accession>A0ABP8ZL17</accession>
<dbReference type="EMBL" id="BAABIP010000007">
    <property type="protein sequence ID" value="GAA4759043.1"/>
    <property type="molecule type" value="Genomic_DNA"/>
</dbReference>
<feature type="chain" id="PRO_5047437117" description="Ig-like domain-containing protein" evidence="1">
    <location>
        <begin position="32"/>
        <end position="885"/>
    </location>
</feature>
<feature type="domain" description="Ig-like" evidence="2">
    <location>
        <begin position="628"/>
        <end position="701"/>
    </location>
</feature>
<dbReference type="RefSeq" id="WP_264544401.1">
    <property type="nucleotide sequence ID" value="NZ_BAABIP010000007.1"/>
</dbReference>
<protein>
    <recommendedName>
        <fullName evidence="2">Ig-like domain-containing protein</fullName>
    </recommendedName>
</protein>
<dbReference type="NCBIfam" id="TIGR04131">
    <property type="entry name" value="Bac_Flav_CTERM"/>
    <property type="match status" value="1"/>
</dbReference>
<reference evidence="4" key="1">
    <citation type="journal article" date="2019" name="Int. J. Syst. Evol. Microbiol.">
        <title>The Global Catalogue of Microorganisms (GCM) 10K type strain sequencing project: providing services to taxonomists for standard genome sequencing and annotation.</title>
        <authorList>
            <consortium name="The Broad Institute Genomics Platform"/>
            <consortium name="The Broad Institute Genome Sequencing Center for Infectious Disease"/>
            <person name="Wu L."/>
            <person name="Ma J."/>
        </authorList>
    </citation>
    <scope>NUCLEOTIDE SEQUENCE [LARGE SCALE GENOMIC DNA]</scope>
    <source>
        <strain evidence="4">JCM 18198</strain>
    </source>
</reference>
<keyword evidence="4" id="KW-1185">Reference proteome</keyword>
<dbReference type="Pfam" id="PF19081">
    <property type="entry name" value="Ig_7"/>
    <property type="match status" value="1"/>
</dbReference>
<organism evidence="3 4">
    <name type="scientific">Flavobacterium hankyongi</name>
    <dbReference type="NCBI Taxonomy" id="1176532"/>
    <lineage>
        <taxon>Bacteria</taxon>
        <taxon>Pseudomonadati</taxon>
        <taxon>Bacteroidota</taxon>
        <taxon>Flavobacteriia</taxon>
        <taxon>Flavobacteriales</taxon>
        <taxon>Flavobacteriaceae</taxon>
        <taxon>Flavobacterium</taxon>
    </lineage>
</organism>
<evidence type="ECO:0000313" key="4">
    <source>
        <dbReference type="Proteomes" id="UP001500141"/>
    </source>
</evidence>